<gene>
    <name evidence="10" type="ORF">CVLEPA_LOCUS9237</name>
</gene>
<dbReference type="Gene3D" id="3.20.20.190">
    <property type="entry name" value="Phosphatidylinositol (PI) phosphodiesterase"/>
    <property type="match status" value="1"/>
</dbReference>
<keyword evidence="3 8" id="KW-0812">Transmembrane</keyword>
<comment type="similarity">
    <text evidence="2">Belongs to the glycerophosphoryl diester phosphodiesterase family.</text>
</comment>
<keyword evidence="6 8" id="KW-0472">Membrane</keyword>
<keyword evidence="5 8" id="KW-1133">Transmembrane helix</keyword>
<protein>
    <recommendedName>
        <fullName evidence="9">GP-PDE domain-containing protein</fullName>
    </recommendedName>
</protein>
<dbReference type="PANTHER" id="PTHR23344">
    <property type="entry name" value="GLYCEROPHOSPHORYL DIESTER PHOSPHODIESTERASE"/>
    <property type="match status" value="1"/>
</dbReference>
<feature type="transmembrane region" description="Helical" evidence="8">
    <location>
        <begin position="316"/>
        <end position="336"/>
    </location>
</feature>
<evidence type="ECO:0000256" key="4">
    <source>
        <dbReference type="ARBA" id="ARBA00022801"/>
    </source>
</evidence>
<organism evidence="10 11">
    <name type="scientific">Clavelina lepadiformis</name>
    <name type="common">Light-bulb sea squirt</name>
    <name type="synonym">Ascidia lepadiformis</name>
    <dbReference type="NCBI Taxonomy" id="159417"/>
    <lineage>
        <taxon>Eukaryota</taxon>
        <taxon>Metazoa</taxon>
        <taxon>Chordata</taxon>
        <taxon>Tunicata</taxon>
        <taxon>Ascidiacea</taxon>
        <taxon>Aplousobranchia</taxon>
        <taxon>Clavelinidae</taxon>
        <taxon>Clavelina</taxon>
    </lineage>
</organism>
<reference evidence="10 11" key="1">
    <citation type="submission" date="2024-02" db="EMBL/GenBank/DDBJ databases">
        <authorList>
            <person name="Daric V."/>
            <person name="Darras S."/>
        </authorList>
    </citation>
    <scope>NUCLEOTIDE SEQUENCE [LARGE SCALE GENOMIC DNA]</scope>
</reference>
<evidence type="ECO:0000256" key="1">
    <source>
        <dbReference type="ARBA" id="ARBA00004141"/>
    </source>
</evidence>
<evidence type="ECO:0000259" key="9">
    <source>
        <dbReference type="PROSITE" id="PS51704"/>
    </source>
</evidence>
<dbReference type="Pfam" id="PF03009">
    <property type="entry name" value="GDPD"/>
    <property type="match status" value="1"/>
</dbReference>
<accession>A0ABP0FJV9</accession>
<evidence type="ECO:0000256" key="5">
    <source>
        <dbReference type="ARBA" id="ARBA00022989"/>
    </source>
</evidence>
<keyword evidence="7" id="KW-0325">Glycoprotein</keyword>
<dbReference type="SUPFAM" id="SSF51695">
    <property type="entry name" value="PLC-like phosphodiesterases"/>
    <property type="match status" value="1"/>
</dbReference>
<proteinExistence type="inferred from homology"/>
<evidence type="ECO:0000256" key="7">
    <source>
        <dbReference type="ARBA" id="ARBA00023180"/>
    </source>
</evidence>
<dbReference type="InterPro" id="IPR030395">
    <property type="entry name" value="GP_PDE_dom"/>
</dbReference>
<dbReference type="EMBL" id="CAWYQH010000057">
    <property type="protein sequence ID" value="CAK8678966.1"/>
    <property type="molecule type" value="Genomic_DNA"/>
</dbReference>
<dbReference type="Proteomes" id="UP001642483">
    <property type="component" value="Unassembled WGS sequence"/>
</dbReference>
<keyword evidence="11" id="KW-1185">Reference proteome</keyword>
<evidence type="ECO:0000313" key="10">
    <source>
        <dbReference type="EMBL" id="CAK8678966.1"/>
    </source>
</evidence>
<dbReference type="PROSITE" id="PS51704">
    <property type="entry name" value="GP_PDE"/>
    <property type="match status" value="1"/>
</dbReference>
<sequence length="346" mass="39726">MARKLVPIYSDMLYAPKMLTSSAYETKPELSIVIVQDNIYDLPKPLIFGHKGNPKFAPENTLLSFQEANDANVDGYEADVAVSMDGIPFLIHDVTLRRTSDVADVFPDRQYRAAEAFKLIELKQLNAGKWFLHQNPYGTVHSLSKSKKDKIMRQKIMSLLDLANLAKLNNKMLIFDLRMPRDWGNPHIQDYIPIIVETVLKSGIDQSKVMWISGPMNEYVMNVAPGFVQVYGAETNARNIISRKIKMLILEYNTLSERLILHYKDMYNISIISYTSSAEWTYSLAWCQGAYAVISDDPKMHRDLTKPIFASTPHEYHVLWVSTYILCCVISMLAILRSRKMFDRNR</sequence>
<comment type="subcellular location">
    <subcellularLocation>
        <location evidence="1">Membrane</location>
        <topology evidence="1">Multi-pass membrane protein</topology>
    </subcellularLocation>
</comment>
<keyword evidence="4" id="KW-0378">Hydrolase</keyword>
<evidence type="ECO:0000313" key="11">
    <source>
        <dbReference type="Proteomes" id="UP001642483"/>
    </source>
</evidence>
<name>A0ABP0FJV9_CLALP</name>
<feature type="domain" description="GP-PDE" evidence="9">
    <location>
        <begin position="45"/>
        <end position="305"/>
    </location>
</feature>
<evidence type="ECO:0000256" key="6">
    <source>
        <dbReference type="ARBA" id="ARBA00023136"/>
    </source>
</evidence>
<evidence type="ECO:0000256" key="8">
    <source>
        <dbReference type="SAM" id="Phobius"/>
    </source>
</evidence>
<evidence type="ECO:0000256" key="2">
    <source>
        <dbReference type="ARBA" id="ARBA00007277"/>
    </source>
</evidence>
<dbReference type="InterPro" id="IPR017946">
    <property type="entry name" value="PLC-like_Pdiesterase_TIM-brl"/>
</dbReference>
<evidence type="ECO:0000256" key="3">
    <source>
        <dbReference type="ARBA" id="ARBA00022692"/>
    </source>
</evidence>
<comment type="caution">
    <text evidence="10">The sequence shown here is derived from an EMBL/GenBank/DDBJ whole genome shotgun (WGS) entry which is preliminary data.</text>
</comment>
<dbReference type="PANTHER" id="PTHR23344:SF50">
    <property type="entry name" value="GP-PDE DOMAIN-CONTAINING PROTEIN"/>
    <property type="match status" value="1"/>
</dbReference>